<dbReference type="InterPro" id="IPR007621">
    <property type="entry name" value="TPM_dom"/>
</dbReference>
<dbReference type="Pfam" id="PF04536">
    <property type="entry name" value="TPM_phosphatase"/>
    <property type="match status" value="1"/>
</dbReference>
<proteinExistence type="predicted"/>
<dbReference type="Proteomes" id="UP000621560">
    <property type="component" value="Unassembled WGS sequence"/>
</dbReference>
<accession>A0A927GRE4</accession>
<name>A0A927GRE4_9BACL</name>
<keyword evidence="2" id="KW-0472">Membrane</keyword>
<evidence type="ECO:0000259" key="3">
    <source>
        <dbReference type="Pfam" id="PF04536"/>
    </source>
</evidence>
<gene>
    <name evidence="4" type="ORF">IDH44_06695</name>
</gene>
<protein>
    <submittedName>
        <fullName evidence="4">TPM domain-containing protein</fullName>
    </submittedName>
</protein>
<keyword evidence="5" id="KW-1185">Reference proteome</keyword>
<comment type="caution">
    <text evidence="4">The sequence shown here is derived from an EMBL/GenBank/DDBJ whole genome shotgun (WGS) entry which is preliminary data.</text>
</comment>
<feature type="domain" description="TPM" evidence="3">
    <location>
        <begin position="48"/>
        <end position="169"/>
    </location>
</feature>
<evidence type="ECO:0000313" key="5">
    <source>
        <dbReference type="Proteomes" id="UP000621560"/>
    </source>
</evidence>
<dbReference type="RefSeq" id="WP_190915931.1">
    <property type="nucleotide sequence ID" value="NZ_JACXIZ010000012.1"/>
</dbReference>
<dbReference type="Gene3D" id="3.10.310.50">
    <property type="match status" value="1"/>
</dbReference>
<dbReference type="AlphaFoldDB" id="A0A927GRE4"/>
<feature type="region of interest" description="Disordered" evidence="1">
    <location>
        <begin position="241"/>
        <end position="273"/>
    </location>
</feature>
<reference evidence="4" key="1">
    <citation type="submission" date="2020-09" db="EMBL/GenBank/DDBJ databases">
        <title>A novel bacterium of genus Paenibacillus, isolated from South China Sea.</title>
        <authorList>
            <person name="Huang H."/>
            <person name="Mo K."/>
            <person name="Hu Y."/>
        </authorList>
    </citation>
    <scope>NUCLEOTIDE SEQUENCE</scope>
    <source>
        <strain evidence="4">IB182496</strain>
    </source>
</reference>
<feature type="compositionally biased region" description="Gly residues" evidence="1">
    <location>
        <begin position="251"/>
        <end position="261"/>
    </location>
</feature>
<organism evidence="4 5">
    <name type="scientific">Paenibacillus sabuli</name>
    <dbReference type="NCBI Taxonomy" id="2772509"/>
    <lineage>
        <taxon>Bacteria</taxon>
        <taxon>Bacillati</taxon>
        <taxon>Bacillota</taxon>
        <taxon>Bacilli</taxon>
        <taxon>Bacillales</taxon>
        <taxon>Paenibacillaceae</taxon>
        <taxon>Paenibacillus</taxon>
    </lineage>
</organism>
<sequence>MRKWPALWIAALLLLTAVALWPYAPAGARAAASEQSSSEQTAQKQMIFDDAELLSRADYEALNALANMYAAERETDMIIYTTPNPEGADVKRITQDYYDAQGFGYDKSHGNTVLLTVDMKGREIYLAGFYKGETYLDDRRLDKIRDRMTPAMSEGDYADAFRTYLDTAHRYMGFEPGVNPDNIVFRLWFQLAVAVALGGAVVGLMAYRSGGRVTVTPQTYQNTATSGVLAHHDRYIRKTTTKTRIPRNNSGGSGGGGGVTRGGHSHSGSRGSF</sequence>
<evidence type="ECO:0000256" key="1">
    <source>
        <dbReference type="SAM" id="MobiDB-lite"/>
    </source>
</evidence>
<evidence type="ECO:0000313" key="4">
    <source>
        <dbReference type="EMBL" id="MBD2844875.1"/>
    </source>
</evidence>
<dbReference type="EMBL" id="JACXIZ010000012">
    <property type="protein sequence ID" value="MBD2844875.1"/>
    <property type="molecule type" value="Genomic_DNA"/>
</dbReference>
<evidence type="ECO:0000256" key="2">
    <source>
        <dbReference type="SAM" id="Phobius"/>
    </source>
</evidence>
<keyword evidence="2" id="KW-0812">Transmembrane</keyword>
<keyword evidence="2" id="KW-1133">Transmembrane helix</keyword>
<feature type="transmembrane region" description="Helical" evidence="2">
    <location>
        <begin position="187"/>
        <end position="207"/>
    </location>
</feature>